<name>A0ABN9TLG9_9DINO</name>
<dbReference type="EMBL" id="CAUYUJ010014851">
    <property type="protein sequence ID" value="CAK0846851.1"/>
    <property type="molecule type" value="Genomic_DNA"/>
</dbReference>
<protein>
    <submittedName>
        <fullName evidence="2">Uncharacterized protein</fullName>
    </submittedName>
</protein>
<feature type="region of interest" description="Disordered" evidence="1">
    <location>
        <begin position="130"/>
        <end position="162"/>
    </location>
</feature>
<organism evidence="2 3">
    <name type="scientific">Prorocentrum cordatum</name>
    <dbReference type="NCBI Taxonomy" id="2364126"/>
    <lineage>
        <taxon>Eukaryota</taxon>
        <taxon>Sar</taxon>
        <taxon>Alveolata</taxon>
        <taxon>Dinophyceae</taxon>
        <taxon>Prorocentrales</taxon>
        <taxon>Prorocentraceae</taxon>
        <taxon>Prorocentrum</taxon>
    </lineage>
</organism>
<gene>
    <name evidence="2" type="ORF">PCOR1329_LOCUS40240</name>
</gene>
<evidence type="ECO:0000256" key="1">
    <source>
        <dbReference type="SAM" id="MobiDB-lite"/>
    </source>
</evidence>
<keyword evidence="3" id="KW-1185">Reference proteome</keyword>
<feature type="region of interest" description="Disordered" evidence="1">
    <location>
        <begin position="1"/>
        <end position="50"/>
    </location>
</feature>
<sequence length="170" mass="17823">MCAAGGPRQSGRTAWAPRRRGSSAGEPLPPAAQPEPAWEPAVRAPRLRPAPDPTAEFRLLVLPPAALADLAAFEPAAAGKERSSCCSFASADGVCSTAEPQSDQEDIDSPGLRDALLGDALQEAHFRDVEGALLQRDPAGAGRPDDDGPGEEQQIRGTDPGLPFFMRAFL</sequence>
<evidence type="ECO:0000313" key="2">
    <source>
        <dbReference type="EMBL" id="CAK0846851.1"/>
    </source>
</evidence>
<comment type="caution">
    <text evidence="2">The sequence shown here is derived from an EMBL/GenBank/DDBJ whole genome shotgun (WGS) entry which is preliminary data.</text>
</comment>
<accession>A0ABN9TLG9</accession>
<reference evidence="2" key="1">
    <citation type="submission" date="2023-10" db="EMBL/GenBank/DDBJ databases">
        <authorList>
            <person name="Chen Y."/>
            <person name="Shah S."/>
            <person name="Dougan E. K."/>
            <person name="Thang M."/>
            <person name="Chan C."/>
        </authorList>
    </citation>
    <scope>NUCLEOTIDE SEQUENCE [LARGE SCALE GENOMIC DNA]</scope>
</reference>
<feature type="compositionally biased region" description="Low complexity" evidence="1">
    <location>
        <begin position="34"/>
        <end position="44"/>
    </location>
</feature>
<dbReference type="Proteomes" id="UP001189429">
    <property type="component" value="Unassembled WGS sequence"/>
</dbReference>
<evidence type="ECO:0000313" key="3">
    <source>
        <dbReference type="Proteomes" id="UP001189429"/>
    </source>
</evidence>
<proteinExistence type="predicted"/>